<dbReference type="PANTHER" id="PTHR30461">
    <property type="entry name" value="DNA-INVERTASE FROM LAMBDOID PROPHAGE"/>
    <property type="match status" value="1"/>
</dbReference>
<gene>
    <name evidence="4" type="ORF">FVF75_10585</name>
</gene>
<dbReference type="PROSITE" id="PS51737">
    <property type="entry name" value="RECOMBINASE_DNA_BIND"/>
    <property type="match status" value="1"/>
</dbReference>
<sequence>MSKVGCDHLTRKAIVYVRQSTADQVAHNLESKRRQYALVERARQLGWTDVDVIDDDLGRSGSGVARPGFEKLLARICEGRVGAVVSIEASRLARNGRDWHTLLEFCGLVSTLIVDEDGVYDPRHPNDRLLLGMKGTMSEMELSVLRQRSHEALRQKARRGELFMTVAIGYVRIGRDRVDKDPDRRVQDAIGLVFAKFDEMRSVRQVHVWLRQEQISLPAVVHGSAGRDIRWKLPVYNTVLHILSNPIYAGAYVFGRTGSRTVIEDGRKRVIQGLRKPQEEWDVLIPDHNDGYISWNIYERNQQLIADNATGKFGPGRGAVRRGEALLAGLLRCGHCGRKLHVAYSGKGGNTGRYHCRGSQFNHGGARCISFGGMRVDQAISAEIIARLQPLGIEAALEAEVAQGQAHEEKRHQLELSLEQARYEATRARRQYDAVDPDNRLVAGELEARWNARLGAVTALEDQIKAHDAAALSQKTSTADHARLLSLGADLERAWTSPGAAPATKKQIIRTLVEEIIARVDGETIEFVVRWQGGAHSGLAVRKNRSGQHRWSTDRDIVDLARALARLMPDKLIAATLNRAGKVTGRGHGWTQSRVCSLRNHHKIDVYREGERQERGELTLDEAAEVLAISPSSVRRLIQESRLPAQQFCKGAPWIIRMDDLGRNDVIEAADKRRGSRPPSEDPHQKALAL</sequence>
<dbReference type="Proteomes" id="UP000322080">
    <property type="component" value="Unassembled WGS sequence"/>
</dbReference>
<protein>
    <submittedName>
        <fullName evidence="4">Recombinase family protein</fullName>
    </submittedName>
</protein>
<keyword evidence="5" id="KW-1185">Reference proteome</keyword>
<dbReference type="GO" id="GO:0003677">
    <property type="term" value="F:DNA binding"/>
    <property type="evidence" value="ECO:0007669"/>
    <property type="project" value="InterPro"/>
</dbReference>
<dbReference type="InterPro" id="IPR041657">
    <property type="entry name" value="HTH_17"/>
</dbReference>
<dbReference type="RefSeq" id="WP_148377956.1">
    <property type="nucleotide sequence ID" value="NZ_VSIY01000008.1"/>
</dbReference>
<dbReference type="AlphaFoldDB" id="A0A5D0RHU2"/>
<feature type="domain" description="Resolvase/invertase-type recombinase catalytic" evidence="2">
    <location>
        <begin position="12"/>
        <end position="160"/>
    </location>
</feature>
<evidence type="ECO:0000313" key="4">
    <source>
        <dbReference type="EMBL" id="TYB81187.1"/>
    </source>
</evidence>
<dbReference type="InterPro" id="IPR025827">
    <property type="entry name" value="Zn_ribbon_recom_dom"/>
</dbReference>
<dbReference type="CDD" id="cd00338">
    <property type="entry name" value="Ser_Recombinase"/>
    <property type="match status" value="1"/>
</dbReference>
<name>A0A5D0RHU2_9RHOB</name>
<organism evidence="4 5">
    <name type="scientific">Maritimibacter fusiformis</name>
    <dbReference type="NCBI Taxonomy" id="2603819"/>
    <lineage>
        <taxon>Bacteria</taxon>
        <taxon>Pseudomonadati</taxon>
        <taxon>Pseudomonadota</taxon>
        <taxon>Alphaproteobacteria</taxon>
        <taxon>Rhodobacterales</taxon>
        <taxon>Roseobacteraceae</taxon>
        <taxon>Maritimibacter</taxon>
    </lineage>
</organism>
<dbReference type="Gene3D" id="3.40.50.1390">
    <property type="entry name" value="Resolvase, N-terminal catalytic domain"/>
    <property type="match status" value="1"/>
</dbReference>
<dbReference type="SUPFAM" id="SSF53041">
    <property type="entry name" value="Resolvase-like"/>
    <property type="match status" value="1"/>
</dbReference>
<dbReference type="Pfam" id="PF12728">
    <property type="entry name" value="HTH_17"/>
    <property type="match status" value="1"/>
</dbReference>
<dbReference type="Pfam" id="PF00239">
    <property type="entry name" value="Resolvase"/>
    <property type="match status" value="1"/>
</dbReference>
<feature type="domain" description="Recombinase" evidence="3">
    <location>
        <begin position="167"/>
        <end position="311"/>
    </location>
</feature>
<evidence type="ECO:0000259" key="3">
    <source>
        <dbReference type="PROSITE" id="PS51737"/>
    </source>
</evidence>
<feature type="region of interest" description="Disordered" evidence="1">
    <location>
        <begin position="671"/>
        <end position="690"/>
    </location>
</feature>
<dbReference type="InterPro" id="IPR011109">
    <property type="entry name" value="DNA_bind_recombinase_dom"/>
</dbReference>
<dbReference type="PANTHER" id="PTHR30461:SF23">
    <property type="entry name" value="DNA RECOMBINASE-RELATED"/>
    <property type="match status" value="1"/>
</dbReference>
<dbReference type="InterPro" id="IPR038109">
    <property type="entry name" value="DNA_bind_recomb_sf"/>
</dbReference>
<dbReference type="GO" id="GO:0000150">
    <property type="term" value="F:DNA strand exchange activity"/>
    <property type="evidence" value="ECO:0007669"/>
    <property type="project" value="InterPro"/>
</dbReference>
<dbReference type="Gene3D" id="3.90.1750.20">
    <property type="entry name" value="Putative Large Serine Recombinase, Chain B, Domain 2"/>
    <property type="match status" value="1"/>
</dbReference>
<dbReference type="PROSITE" id="PS51736">
    <property type="entry name" value="RECOMBINASES_3"/>
    <property type="match status" value="1"/>
</dbReference>
<evidence type="ECO:0000256" key="1">
    <source>
        <dbReference type="SAM" id="MobiDB-lite"/>
    </source>
</evidence>
<dbReference type="InterPro" id="IPR036162">
    <property type="entry name" value="Resolvase-like_N_sf"/>
</dbReference>
<dbReference type="InterPro" id="IPR006119">
    <property type="entry name" value="Resolv_N"/>
</dbReference>
<dbReference type="EMBL" id="VSIY01000008">
    <property type="protein sequence ID" value="TYB81187.1"/>
    <property type="molecule type" value="Genomic_DNA"/>
</dbReference>
<accession>A0A5D0RHU2</accession>
<reference evidence="4 5" key="1">
    <citation type="submission" date="2019-08" db="EMBL/GenBank/DDBJ databases">
        <title>Identification of a novel species of the genus Boseongicola.</title>
        <authorList>
            <person name="Zhang X.-Q."/>
        </authorList>
    </citation>
    <scope>NUCLEOTIDE SEQUENCE [LARGE SCALE GENOMIC DNA]</scope>
    <source>
        <strain evidence="4 5">HY14</strain>
    </source>
</reference>
<dbReference type="Pfam" id="PF07508">
    <property type="entry name" value="Recombinase"/>
    <property type="match status" value="1"/>
</dbReference>
<dbReference type="SMART" id="SM00857">
    <property type="entry name" value="Resolvase"/>
    <property type="match status" value="1"/>
</dbReference>
<proteinExistence type="predicted"/>
<evidence type="ECO:0000313" key="5">
    <source>
        <dbReference type="Proteomes" id="UP000322080"/>
    </source>
</evidence>
<comment type="caution">
    <text evidence="4">The sequence shown here is derived from an EMBL/GenBank/DDBJ whole genome shotgun (WGS) entry which is preliminary data.</text>
</comment>
<dbReference type="Pfam" id="PF13408">
    <property type="entry name" value="Zn_ribbon_recom"/>
    <property type="match status" value="1"/>
</dbReference>
<evidence type="ECO:0000259" key="2">
    <source>
        <dbReference type="PROSITE" id="PS51736"/>
    </source>
</evidence>
<dbReference type="InterPro" id="IPR050639">
    <property type="entry name" value="SSR_resolvase"/>
</dbReference>